<dbReference type="KEGG" id="cpis:HS961_13980"/>
<feature type="transmembrane region" description="Helical" evidence="5">
    <location>
        <begin position="44"/>
        <end position="65"/>
    </location>
</feature>
<evidence type="ECO:0000256" key="1">
    <source>
        <dbReference type="ARBA" id="ARBA00004141"/>
    </source>
</evidence>
<feature type="transmembrane region" description="Helical" evidence="5">
    <location>
        <begin position="160"/>
        <end position="184"/>
    </location>
</feature>
<keyword evidence="2 5" id="KW-0812">Transmembrane</keyword>
<feature type="transmembrane region" description="Helical" evidence="5">
    <location>
        <begin position="204"/>
        <end position="226"/>
    </location>
</feature>
<feature type="domain" description="Cation/H+ exchanger transmembrane" evidence="6">
    <location>
        <begin position="26"/>
        <end position="390"/>
    </location>
</feature>
<feature type="transmembrane region" description="Helical" evidence="5">
    <location>
        <begin position="97"/>
        <end position="118"/>
    </location>
</feature>
<evidence type="ECO:0000313" key="7">
    <source>
        <dbReference type="EMBL" id="QMV75772.1"/>
    </source>
</evidence>
<organism evidence="7 8">
    <name type="scientific">Comamonas piscis</name>
    <dbReference type="NCBI Taxonomy" id="1562974"/>
    <lineage>
        <taxon>Bacteria</taxon>
        <taxon>Pseudomonadati</taxon>
        <taxon>Pseudomonadota</taxon>
        <taxon>Betaproteobacteria</taxon>
        <taxon>Burkholderiales</taxon>
        <taxon>Comamonadaceae</taxon>
        <taxon>Comamonas</taxon>
    </lineage>
</organism>
<keyword evidence="8" id="KW-1185">Reference proteome</keyword>
<protein>
    <submittedName>
        <fullName evidence="7">Cation:proton antiporter</fullName>
    </submittedName>
</protein>
<gene>
    <name evidence="7" type="ORF">HS961_13980</name>
</gene>
<name>A0A7G5EP47_9BURK</name>
<comment type="subcellular location">
    <subcellularLocation>
        <location evidence="1">Membrane</location>
        <topology evidence="1">Multi-pass membrane protein</topology>
    </subcellularLocation>
</comment>
<feature type="transmembrane region" description="Helical" evidence="5">
    <location>
        <begin position="124"/>
        <end position="148"/>
    </location>
</feature>
<feature type="transmembrane region" description="Helical" evidence="5">
    <location>
        <begin position="17"/>
        <end position="37"/>
    </location>
</feature>
<keyword evidence="4 5" id="KW-0472">Membrane</keyword>
<dbReference type="InterPro" id="IPR038770">
    <property type="entry name" value="Na+/solute_symporter_sf"/>
</dbReference>
<accession>A0A7G5EP47</accession>
<proteinExistence type="predicted"/>
<evidence type="ECO:0000256" key="2">
    <source>
        <dbReference type="ARBA" id="ARBA00022692"/>
    </source>
</evidence>
<evidence type="ECO:0000256" key="3">
    <source>
        <dbReference type="ARBA" id="ARBA00022989"/>
    </source>
</evidence>
<feature type="transmembrane region" description="Helical" evidence="5">
    <location>
        <begin position="238"/>
        <end position="265"/>
    </location>
</feature>
<evidence type="ECO:0000256" key="5">
    <source>
        <dbReference type="SAM" id="Phobius"/>
    </source>
</evidence>
<keyword evidence="3 5" id="KW-1133">Transmembrane helix</keyword>
<dbReference type="AlphaFoldDB" id="A0A7G5EP47"/>
<dbReference type="InterPro" id="IPR006153">
    <property type="entry name" value="Cation/H_exchanger_TM"/>
</dbReference>
<feature type="transmembrane region" description="Helical" evidence="5">
    <location>
        <begin position="277"/>
        <end position="298"/>
    </location>
</feature>
<dbReference type="GO" id="GO:1902600">
    <property type="term" value="P:proton transmembrane transport"/>
    <property type="evidence" value="ECO:0007669"/>
    <property type="project" value="InterPro"/>
</dbReference>
<feature type="transmembrane region" description="Helical" evidence="5">
    <location>
        <begin position="71"/>
        <end position="90"/>
    </location>
</feature>
<dbReference type="Pfam" id="PF00999">
    <property type="entry name" value="Na_H_Exchanger"/>
    <property type="match status" value="1"/>
</dbReference>
<dbReference type="GO" id="GO:0015297">
    <property type="term" value="F:antiporter activity"/>
    <property type="evidence" value="ECO:0007669"/>
    <property type="project" value="InterPro"/>
</dbReference>
<dbReference type="Gene3D" id="1.20.1530.20">
    <property type="match status" value="1"/>
</dbReference>
<evidence type="ECO:0000313" key="8">
    <source>
        <dbReference type="Proteomes" id="UP000515240"/>
    </source>
</evidence>
<sequence length="427" mass="44423">MPLPQIGGWLEHSVGPLMSWCILVAAAALAGHMVFRLTGFPRMLGYTVVGLFAGWLGFGDLPWPLQGNTQVLLHTAVGTSMLIAASQISLKWLLRQPFLLLQSLVESMAALVLVTGTLQLLGMGWAVSLGVGVVAMAASPSVLLRISSDLRSSGAVTDRSLLMATLGCIYALVLGLVITVAWSPVPGTDAQSGLVLTAAGMGHLLWNLGLTLLWALLTTAVLWPVLRWTSSRSDSTALYMLAVLVAASLLAERLGGSSALGFVLAGVMLRNLSPKPMVWPSAFMAGNTMLNLLMFVLVASMAGQMAPSAALISVVAAASLARLLGKMGGVLLLGAGTGIGWLRQWPVACAQSPSSGLALLIASAQVAQWAAVNPEVAISVSSIALPMIVLCEVIGVLLASLALWRSGEAHRGIGLSALTSKEKRHDT</sequence>
<dbReference type="EMBL" id="CP058554">
    <property type="protein sequence ID" value="QMV75772.1"/>
    <property type="molecule type" value="Genomic_DNA"/>
</dbReference>
<dbReference type="GO" id="GO:0016020">
    <property type="term" value="C:membrane"/>
    <property type="evidence" value="ECO:0007669"/>
    <property type="project" value="UniProtKB-SubCell"/>
</dbReference>
<reference evidence="7 8" key="1">
    <citation type="journal article" date="2020" name="G3 (Bethesda)">
        <title>CeMbio - The Caenorhabditis elegans Microbiome Resource.</title>
        <authorList>
            <person name="Dirksen P."/>
            <person name="Assie A."/>
            <person name="Zimmermann J."/>
            <person name="Zhang F."/>
            <person name="Tietje A.M."/>
            <person name="Marsh S.A."/>
            <person name="Felix M.A."/>
            <person name="Shapira M."/>
            <person name="Kaleta C."/>
            <person name="Schulenburg H."/>
            <person name="Samuel B."/>
        </authorList>
    </citation>
    <scope>NUCLEOTIDE SEQUENCE [LARGE SCALE GENOMIC DNA]</scope>
    <source>
        <strain evidence="7 8">BIGb0172</strain>
    </source>
</reference>
<dbReference type="Proteomes" id="UP000515240">
    <property type="component" value="Chromosome"/>
</dbReference>
<feature type="transmembrane region" description="Helical" evidence="5">
    <location>
        <begin position="383"/>
        <end position="404"/>
    </location>
</feature>
<evidence type="ECO:0000259" key="6">
    <source>
        <dbReference type="Pfam" id="PF00999"/>
    </source>
</evidence>
<evidence type="ECO:0000256" key="4">
    <source>
        <dbReference type="ARBA" id="ARBA00023136"/>
    </source>
</evidence>